<evidence type="ECO:0000256" key="3">
    <source>
        <dbReference type="ARBA" id="ARBA00022723"/>
    </source>
</evidence>
<comment type="function">
    <text evidence="6">Toxic component of a toxin-antitoxin (TA) system. An RNase.</text>
</comment>
<keyword evidence="4 6" id="KW-0378">Hydrolase</keyword>
<comment type="similarity">
    <text evidence="6">Belongs to the PINc/VapC protein family.</text>
</comment>
<dbReference type="GO" id="GO:0090729">
    <property type="term" value="F:toxin activity"/>
    <property type="evidence" value="ECO:0007669"/>
    <property type="project" value="UniProtKB-KW"/>
</dbReference>
<dbReference type="AlphaFoldDB" id="A0A6J4THE6"/>
<evidence type="ECO:0000259" key="7">
    <source>
        <dbReference type="SMART" id="SM00670"/>
    </source>
</evidence>
<feature type="binding site" evidence="6">
    <location>
        <position position="96"/>
    </location>
    <ligand>
        <name>Mg(2+)</name>
        <dbReference type="ChEBI" id="CHEBI:18420"/>
    </ligand>
</feature>
<dbReference type="EMBL" id="CADCVR010000108">
    <property type="protein sequence ID" value="CAA9523491.1"/>
    <property type="molecule type" value="Genomic_DNA"/>
</dbReference>
<reference evidence="8" key="1">
    <citation type="submission" date="2020-02" db="EMBL/GenBank/DDBJ databases">
        <authorList>
            <person name="Meier V. D."/>
        </authorList>
    </citation>
    <scope>NUCLEOTIDE SEQUENCE</scope>
    <source>
        <strain evidence="8">AVDCRST_MAG53</strain>
    </source>
</reference>
<keyword evidence="5 6" id="KW-0460">Magnesium</keyword>
<evidence type="ECO:0000313" key="8">
    <source>
        <dbReference type="EMBL" id="CAA9523491.1"/>
    </source>
</evidence>
<organism evidence="8">
    <name type="scientific">uncultured Solirubrobacteraceae bacterium</name>
    <dbReference type="NCBI Taxonomy" id="1162706"/>
    <lineage>
        <taxon>Bacteria</taxon>
        <taxon>Bacillati</taxon>
        <taxon>Actinomycetota</taxon>
        <taxon>Thermoleophilia</taxon>
        <taxon>Solirubrobacterales</taxon>
        <taxon>Solirubrobacteraceae</taxon>
        <taxon>environmental samples</taxon>
    </lineage>
</organism>
<evidence type="ECO:0000256" key="2">
    <source>
        <dbReference type="ARBA" id="ARBA00022722"/>
    </source>
</evidence>
<evidence type="ECO:0000256" key="6">
    <source>
        <dbReference type="HAMAP-Rule" id="MF_00265"/>
    </source>
</evidence>
<dbReference type="InterPro" id="IPR002850">
    <property type="entry name" value="PIN_toxin-like"/>
</dbReference>
<dbReference type="GO" id="GO:0004540">
    <property type="term" value="F:RNA nuclease activity"/>
    <property type="evidence" value="ECO:0007669"/>
    <property type="project" value="InterPro"/>
</dbReference>
<evidence type="ECO:0000256" key="5">
    <source>
        <dbReference type="ARBA" id="ARBA00022842"/>
    </source>
</evidence>
<dbReference type="GO" id="GO:0016787">
    <property type="term" value="F:hydrolase activity"/>
    <property type="evidence" value="ECO:0007669"/>
    <property type="project" value="UniProtKB-KW"/>
</dbReference>
<evidence type="ECO:0000256" key="1">
    <source>
        <dbReference type="ARBA" id="ARBA00022649"/>
    </source>
</evidence>
<dbReference type="PANTHER" id="PTHR34610">
    <property type="entry name" value="SSL7007 PROTEIN"/>
    <property type="match status" value="1"/>
</dbReference>
<dbReference type="SMART" id="SM00670">
    <property type="entry name" value="PINc"/>
    <property type="match status" value="1"/>
</dbReference>
<comment type="cofactor">
    <cofactor evidence="6">
        <name>Mg(2+)</name>
        <dbReference type="ChEBI" id="CHEBI:18420"/>
    </cofactor>
</comment>
<dbReference type="PANTHER" id="PTHR34610:SF3">
    <property type="entry name" value="SSL7007 PROTEIN"/>
    <property type="match status" value="1"/>
</dbReference>
<sequence length="141" mass="15077">MNGVLADANVLISAALARSPDAPSARILEAAIDGRVSLITSPTLLAEIFSVLRRPRLRRYLSADEAERYVADLASQTLLVSDAPAPHAELCRDPADDYLLALATHVGATAIVTGDLDLLELADPAVPILTPRDFVTEHLDR</sequence>
<proteinExistence type="inferred from homology"/>
<dbReference type="Gene3D" id="3.40.50.1010">
    <property type="entry name" value="5'-nuclease"/>
    <property type="match status" value="1"/>
</dbReference>
<evidence type="ECO:0000256" key="4">
    <source>
        <dbReference type="ARBA" id="ARBA00022801"/>
    </source>
</evidence>
<dbReference type="EC" id="3.1.-.-" evidence="6"/>
<keyword evidence="6" id="KW-0800">Toxin</keyword>
<name>A0A6J4THE6_9ACTN</name>
<keyword evidence="2 6" id="KW-0540">Nuclease</keyword>
<keyword evidence="3 6" id="KW-0479">Metal-binding</keyword>
<dbReference type="NCBIfam" id="TIGR00305">
    <property type="entry name" value="putative toxin-antitoxin system toxin component, PIN family"/>
    <property type="match status" value="1"/>
</dbReference>
<dbReference type="Pfam" id="PF13470">
    <property type="entry name" value="PIN_3"/>
    <property type="match status" value="1"/>
</dbReference>
<protein>
    <recommendedName>
        <fullName evidence="6">Ribonuclease VapC</fullName>
        <shortName evidence="6">RNase VapC</shortName>
        <ecNumber evidence="6">3.1.-.-</ecNumber>
    </recommendedName>
    <alternativeName>
        <fullName evidence="6">Toxin VapC</fullName>
    </alternativeName>
</protein>
<accession>A0A6J4THE6</accession>
<dbReference type="HAMAP" id="MF_00265">
    <property type="entry name" value="VapC_Nob1"/>
    <property type="match status" value="1"/>
</dbReference>
<feature type="binding site" evidence="6">
    <location>
        <position position="7"/>
    </location>
    <ligand>
        <name>Mg(2+)</name>
        <dbReference type="ChEBI" id="CHEBI:18420"/>
    </ligand>
</feature>
<dbReference type="InterPro" id="IPR002716">
    <property type="entry name" value="PIN_dom"/>
</dbReference>
<gene>
    <name evidence="6" type="primary">vapC</name>
    <name evidence="8" type="ORF">AVDCRST_MAG53-3473</name>
</gene>
<feature type="domain" description="PIN" evidence="7">
    <location>
        <begin position="2"/>
        <end position="120"/>
    </location>
</feature>
<dbReference type="InterPro" id="IPR022907">
    <property type="entry name" value="VapC_family"/>
</dbReference>
<dbReference type="SUPFAM" id="SSF88723">
    <property type="entry name" value="PIN domain-like"/>
    <property type="match status" value="1"/>
</dbReference>
<keyword evidence="1 6" id="KW-1277">Toxin-antitoxin system</keyword>
<dbReference type="GO" id="GO:0000287">
    <property type="term" value="F:magnesium ion binding"/>
    <property type="evidence" value="ECO:0007669"/>
    <property type="project" value="UniProtKB-UniRule"/>
</dbReference>
<dbReference type="InterPro" id="IPR029060">
    <property type="entry name" value="PIN-like_dom_sf"/>
</dbReference>